<name>A0ABV6ZXH8_9PROT</name>
<comment type="caution">
    <text evidence="2">The sequence shown here is derived from an EMBL/GenBank/DDBJ whole genome shotgun (WGS) entry which is preliminary data.</text>
</comment>
<keyword evidence="3" id="KW-1185">Reference proteome</keyword>
<protein>
    <recommendedName>
        <fullName evidence="4">Lipoprotein</fullName>
    </recommendedName>
</protein>
<evidence type="ECO:0000313" key="2">
    <source>
        <dbReference type="EMBL" id="MFC2926159.1"/>
    </source>
</evidence>
<dbReference type="Proteomes" id="UP001595379">
    <property type="component" value="Unassembled WGS sequence"/>
</dbReference>
<dbReference type="RefSeq" id="WP_343164476.1">
    <property type="nucleotide sequence ID" value="NZ_JBHRSV010000016.1"/>
</dbReference>
<feature type="signal peptide" evidence="1">
    <location>
        <begin position="1"/>
        <end position="28"/>
    </location>
</feature>
<reference evidence="3" key="1">
    <citation type="journal article" date="2019" name="Int. J. Syst. Evol. Microbiol.">
        <title>The Global Catalogue of Microorganisms (GCM) 10K type strain sequencing project: providing services to taxonomists for standard genome sequencing and annotation.</title>
        <authorList>
            <consortium name="The Broad Institute Genomics Platform"/>
            <consortium name="The Broad Institute Genome Sequencing Center for Infectious Disease"/>
            <person name="Wu L."/>
            <person name="Ma J."/>
        </authorList>
    </citation>
    <scope>NUCLEOTIDE SEQUENCE [LARGE SCALE GENOMIC DNA]</scope>
    <source>
        <strain evidence="3">KCTC 52487</strain>
    </source>
</reference>
<evidence type="ECO:0008006" key="4">
    <source>
        <dbReference type="Google" id="ProtNLM"/>
    </source>
</evidence>
<sequence length="177" mass="20363">MMLRTTLVTIAAAAAVLAACATPTPYQAADRPGGYGYEQVSLESDRYRISFSGNSLTDRETVETYLLYRAAELALERGYETFTVVTRATDEDTRTWGPSRDPWRYSGFLVDYRYYHPAYGWYPWHDPFWDRHHYRETTRYEAAAEIVLGRGHPDDPNTFNAREVMANLGNDIARPQM</sequence>
<dbReference type="PROSITE" id="PS51257">
    <property type="entry name" value="PROKAR_LIPOPROTEIN"/>
    <property type="match status" value="1"/>
</dbReference>
<dbReference type="NCBIfam" id="NF047637">
    <property type="entry name" value="lipo_CC0125"/>
    <property type="match status" value="1"/>
</dbReference>
<gene>
    <name evidence="2" type="ORF">ACFOOR_08575</name>
</gene>
<keyword evidence="1" id="KW-0732">Signal</keyword>
<evidence type="ECO:0000256" key="1">
    <source>
        <dbReference type="SAM" id="SignalP"/>
    </source>
</evidence>
<accession>A0ABV6ZXH8</accession>
<dbReference type="EMBL" id="JBHRSV010000016">
    <property type="protein sequence ID" value="MFC2926159.1"/>
    <property type="molecule type" value="Genomic_DNA"/>
</dbReference>
<proteinExistence type="predicted"/>
<feature type="chain" id="PRO_5045337031" description="Lipoprotein" evidence="1">
    <location>
        <begin position="29"/>
        <end position="177"/>
    </location>
</feature>
<evidence type="ECO:0000313" key="3">
    <source>
        <dbReference type="Proteomes" id="UP001595379"/>
    </source>
</evidence>
<organism evidence="2 3">
    <name type="scientific">Hyphobacterium vulgare</name>
    <dbReference type="NCBI Taxonomy" id="1736751"/>
    <lineage>
        <taxon>Bacteria</taxon>
        <taxon>Pseudomonadati</taxon>
        <taxon>Pseudomonadota</taxon>
        <taxon>Alphaproteobacteria</taxon>
        <taxon>Maricaulales</taxon>
        <taxon>Maricaulaceae</taxon>
        <taxon>Hyphobacterium</taxon>
    </lineage>
</organism>